<evidence type="ECO:0000313" key="3">
    <source>
        <dbReference type="Proteomes" id="UP000019155"/>
    </source>
</evidence>
<dbReference type="RefSeq" id="WP_034874065.1">
    <property type="nucleotide sequence ID" value="NZ_AZMV01000001.1"/>
</dbReference>
<feature type="compositionally biased region" description="Low complexity" evidence="1">
    <location>
        <begin position="261"/>
        <end position="294"/>
    </location>
</feature>
<name>W4NB89_9BIFI</name>
<gene>
    <name evidence="2" type="ORF">BMOU_0306</name>
</gene>
<dbReference type="STRING" id="1435051.BMOU_0306"/>
<dbReference type="Proteomes" id="UP000019155">
    <property type="component" value="Unassembled WGS sequence"/>
</dbReference>
<feature type="region of interest" description="Disordered" evidence="1">
    <location>
        <begin position="178"/>
        <end position="221"/>
    </location>
</feature>
<dbReference type="GeneID" id="97502483"/>
<sequence length="480" mass="47924">MAFKEKSTGKSNYEERLSMIARTAQWEFPDEITRFCDAMDKASDALGRAGTVLQEDGVFECSARDAALACSDRIVRNISDADFTAQAKRLRQRIEMFNDVICEAQNVRLPGDKLSKESEQAIMNATEPMDWIVPGLGTVTGVMGIAGANLISRMLASNREEEAKKEYTRLIGKVRNGRLDPEPLPAVDVNGIWPAPSTDGSKDKAIEDSPFTNGSNGKGSGGGDGLSAIGAAGAGVGGGAVAAGVAAKSAVSDSANASATASSAGLSATGASSGTGRSSVSESGGSGSGSRSDGLVYDPATGRWVRRKDHMSVDSGMDGLNGAGSLHGGLGRTAMAASAGVGVGSTLAAGRLAGSGSSMGVLGGGAGGTSTAGLASLGGAGMGSYYANEPVRATAVSSSIKGATGMAAGLPKAGAASSAGAASTRGATPAMMGAGRGASSSKGGQRRNTLGYIAPTIEDDDEFIPKPLAAMAGHRKHSGE</sequence>
<feature type="region of interest" description="Disordered" evidence="1">
    <location>
        <begin position="420"/>
        <end position="448"/>
    </location>
</feature>
<feature type="compositionally biased region" description="Low complexity" evidence="1">
    <location>
        <begin position="420"/>
        <end position="447"/>
    </location>
</feature>
<accession>W4NB89</accession>
<protein>
    <submittedName>
        <fullName evidence="2">Uncharacterized protein</fullName>
    </submittedName>
</protein>
<dbReference type="AlphaFoldDB" id="W4NB89"/>
<comment type="caution">
    <text evidence="2">The sequence shown here is derived from an EMBL/GenBank/DDBJ whole genome shotgun (WGS) entry which is preliminary data.</text>
</comment>
<dbReference type="PATRIC" id="fig|1435051.3.peg.300"/>
<organism evidence="2 3">
    <name type="scientific">Bifidobacterium moukalabense DSM 27321</name>
    <dbReference type="NCBI Taxonomy" id="1435051"/>
    <lineage>
        <taxon>Bacteria</taxon>
        <taxon>Bacillati</taxon>
        <taxon>Actinomycetota</taxon>
        <taxon>Actinomycetes</taxon>
        <taxon>Bifidobacteriales</taxon>
        <taxon>Bifidobacteriaceae</taxon>
        <taxon>Bifidobacterium</taxon>
    </lineage>
</organism>
<dbReference type="OrthoDB" id="3231916at2"/>
<proteinExistence type="predicted"/>
<evidence type="ECO:0000313" key="2">
    <source>
        <dbReference type="EMBL" id="ETY72289.1"/>
    </source>
</evidence>
<reference evidence="2 3" key="1">
    <citation type="journal article" date="2014" name="Genome Announc.">
        <title>The Genome Sequence of Bifidobacterium moukalabense DSM 27321 Highlights the Close Phylogenetic Relatedness with the Bifidobacterium dentium Taxon.</title>
        <authorList>
            <person name="Lugli G.A."/>
            <person name="Duranti S."/>
            <person name="Milani C."/>
            <person name="Turroni F."/>
            <person name="Viappiani A."/>
            <person name="Mangifesta M."/>
            <person name="van Sinderen D."/>
            <person name="Ventura M."/>
        </authorList>
    </citation>
    <scope>NUCLEOTIDE SEQUENCE [LARGE SCALE GENOMIC DNA]</scope>
    <source>
        <strain evidence="2 3">DSM 27321</strain>
    </source>
</reference>
<dbReference type="EMBL" id="AZMV01000001">
    <property type="protein sequence ID" value="ETY72289.1"/>
    <property type="molecule type" value="Genomic_DNA"/>
</dbReference>
<feature type="region of interest" description="Disordered" evidence="1">
    <location>
        <begin position="261"/>
        <end position="301"/>
    </location>
</feature>
<evidence type="ECO:0000256" key="1">
    <source>
        <dbReference type="SAM" id="MobiDB-lite"/>
    </source>
</evidence>
<keyword evidence="3" id="KW-1185">Reference proteome</keyword>
<dbReference type="eggNOG" id="ENOG5030S5Z">
    <property type="taxonomic scope" value="Bacteria"/>
</dbReference>